<dbReference type="InParanoid" id="F7D020"/>
<keyword evidence="7" id="KW-0732">Signal</keyword>
<evidence type="ECO:0000256" key="5">
    <source>
        <dbReference type="SAM" id="MobiDB-lite"/>
    </source>
</evidence>
<feature type="transmembrane region" description="Helical" evidence="6">
    <location>
        <begin position="30"/>
        <end position="50"/>
    </location>
</feature>
<dbReference type="GO" id="GO:0005783">
    <property type="term" value="C:endoplasmic reticulum"/>
    <property type="evidence" value="ECO:0000318"/>
    <property type="project" value="GO_Central"/>
</dbReference>
<keyword evidence="3" id="KW-0808">Transferase</keyword>
<feature type="domain" description="Phospholipid/glycerol acyltransferase" evidence="8">
    <location>
        <begin position="92"/>
        <end position="200"/>
    </location>
</feature>
<dbReference type="FunCoup" id="F7D020">
    <property type="interactions" value="145"/>
</dbReference>
<dbReference type="SMART" id="SM00563">
    <property type="entry name" value="PlsC"/>
    <property type="match status" value="1"/>
</dbReference>
<dbReference type="GeneTree" id="ENSGT00390000008726"/>
<evidence type="ECO:0000313" key="9">
    <source>
        <dbReference type="Ensembl" id="ENSECAP00000008883.4"/>
    </source>
</evidence>
<dbReference type="AlphaFoldDB" id="F7D020"/>
<dbReference type="Proteomes" id="UP000002281">
    <property type="component" value="Chromosome 25"/>
</dbReference>
<reference evidence="9 10" key="1">
    <citation type="journal article" date="2009" name="Science">
        <title>Genome sequence, comparative analysis, and population genetics of the domestic horse.</title>
        <authorList>
            <consortium name="Broad Institute Genome Sequencing Platform"/>
            <consortium name="Broad Institute Whole Genome Assembly Team"/>
            <person name="Wade C.M."/>
            <person name="Giulotto E."/>
            <person name="Sigurdsson S."/>
            <person name="Zoli M."/>
            <person name="Gnerre S."/>
            <person name="Imsland F."/>
            <person name="Lear T.L."/>
            <person name="Adelson D.L."/>
            <person name="Bailey E."/>
            <person name="Bellone R.R."/>
            <person name="Bloecker H."/>
            <person name="Distl O."/>
            <person name="Edgar R.C."/>
            <person name="Garber M."/>
            <person name="Leeb T."/>
            <person name="Mauceli E."/>
            <person name="MacLeod J.N."/>
            <person name="Penedo M.C.T."/>
            <person name="Raison J.M."/>
            <person name="Sharpe T."/>
            <person name="Vogel J."/>
            <person name="Andersson L."/>
            <person name="Antczak D.F."/>
            <person name="Biagi T."/>
            <person name="Binns M.M."/>
            <person name="Chowdhary B.P."/>
            <person name="Coleman S.J."/>
            <person name="Della Valle G."/>
            <person name="Fryc S."/>
            <person name="Guerin G."/>
            <person name="Hasegawa T."/>
            <person name="Hill E.W."/>
            <person name="Jurka J."/>
            <person name="Kiialainen A."/>
            <person name="Lindgren G."/>
            <person name="Liu J."/>
            <person name="Magnani E."/>
            <person name="Mickelson J.R."/>
            <person name="Murray J."/>
            <person name="Nergadze S.G."/>
            <person name="Onofrio R."/>
            <person name="Pedroni S."/>
            <person name="Piras M.F."/>
            <person name="Raudsepp T."/>
            <person name="Rocchi M."/>
            <person name="Roeed K.H."/>
            <person name="Ryder O.A."/>
            <person name="Searle S."/>
            <person name="Skow L."/>
            <person name="Swinburne J.E."/>
            <person name="Syvaenen A.C."/>
            <person name="Tozaki T."/>
            <person name="Valberg S.J."/>
            <person name="Vaudin M."/>
            <person name="White J.R."/>
            <person name="Zody M.C."/>
            <person name="Lander E.S."/>
            <person name="Lindblad-Toh K."/>
        </authorList>
    </citation>
    <scope>NUCLEOTIDE SEQUENCE [LARGE SCALE GENOMIC DNA]</scope>
    <source>
        <strain evidence="9 10">Thoroughbred</strain>
    </source>
</reference>
<dbReference type="GO" id="GO:0005789">
    <property type="term" value="C:endoplasmic reticulum membrane"/>
    <property type="evidence" value="ECO:0007669"/>
    <property type="project" value="Ensembl"/>
</dbReference>
<sequence length="290" mass="31781">MELWPWLTAALLLLLLLVQLNRAAKFYTKITLYCVLCFVVSAVASVVCLLRHGGRTVENMSIISWFVRSFKYAYGLRFEIKGRGKLEVDHPCVIISNHQSILDMMGLMEILPPRCIQIAKRELLFLGPLGLIMYLGGVVFINRQRSSTAMTVMADVGEHLVREDLKVWIYPEGTRNDNGDLLPFKKGAFHLAIQAQLNWTAPSPLGSPEDPAGDTDMNQMDMGQPRKASWRRGCLSEDVQDEFQELWAPQGMNGVPGPGISVGKGPEAGQCARPGTSPGAVGSPKVGAGG</sequence>
<reference evidence="9" key="3">
    <citation type="submission" date="2025-09" db="UniProtKB">
        <authorList>
            <consortium name="Ensembl"/>
        </authorList>
    </citation>
    <scope>IDENTIFICATION</scope>
    <source>
        <strain evidence="9">Thoroughbred</strain>
    </source>
</reference>
<dbReference type="HOGENOM" id="CLU_027938_10_2_1"/>
<reference evidence="9" key="2">
    <citation type="submission" date="2025-08" db="UniProtKB">
        <authorList>
            <consortium name="Ensembl"/>
        </authorList>
    </citation>
    <scope>IDENTIFICATION</scope>
    <source>
        <strain evidence="9">Thoroughbred</strain>
    </source>
</reference>
<gene>
    <name evidence="9 11" type="primary">AGPAT2</name>
</gene>
<feature type="signal peptide" evidence="7">
    <location>
        <begin position="1"/>
        <end position="23"/>
    </location>
</feature>
<organism evidence="9 10">
    <name type="scientific">Equus caballus</name>
    <name type="common">Horse</name>
    <dbReference type="NCBI Taxonomy" id="9796"/>
    <lineage>
        <taxon>Eukaryota</taxon>
        <taxon>Metazoa</taxon>
        <taxon>Chordata</taxon>
        <taxon>Craniata</taxon>
        <taxon>Vertebrata</taxon>
        <taxon>Euteleostomi</taxon>
        <taxon>Mammalia</taxon>
        <taxon>Eutheria</taxon>
        <taxon>Laurasiatheria</taxon>
        <taxon>Perissodactyla</taxon>
        <taxon>Equidae</taxon>
        <taxon>Equus</taxon>
    </lineage>
</organism>
<keyword evidence="6" id="KW-0812">Transmembrane</keyword>
<keyword evidence="4" id="KW-0012">Acyltransferase</keyword>
<protein>
    <recommendedName>
        <fullName evidence="2">1-acylglycerol-3-phosphate O-acyltransferase</fullName>
        <ecNumber evidence="2">2.3.1.51</ecNumber>
    </recommendedName>
</protein>
<name>F7D020_HORSE</name>
<keyword evidence="10" id="KW-1185">Reference proteome</keyword>
<keyword evidence="6" id="KW-1133">Transmembrane helix</keyword>
<evidence type="ECO:0000256" key="7">
    <source>
        <dbReference type="SAM" id="SignalP"/>
    </source>
</evidence>
<evidence type="ECO:0000256" key="6">
    <source>
        <dbReference type="SAM" id="Phobius"/>
    </source>
</evidence>
<dbReference type="InterPro" id="IPR002123">
    <property type="entry name" value="Plipid/glycerol_acylTrfase"/>
</dbReference>
<accession>F7D020</accession>
<dbReference type="CDD" id="cd07989">
    <property type="entry name" value="LPLAT_AGPAT-like"/>
    <property type="match status" value="1"/>
</dbReference>
<dbReference type="GO" id="GO:0003841">
    <property type="term" value="F:1-acylglycerol-3-phosphate O-acyltransferase activity"/>
    <property type="evidence" value="ECO:0000318"/>
    <property type="project" value="GO_Central"/>
</dbReference>
<evidence type="ECO:0000256" key="4">
    <source>
        <dbReference type="ARBA" id="ARBA00023315"/>
    </source>
</evidence>
<feature type="region of interest" description="Disordered" evidence="5">
    <location>
        <begin position="249"/>
        <end position="290"/>
    </location>
</feature>
<evidence type="ECO:0000256" key="2">
    <source>
        <dbReference type="ARBA" id="ARBA00013211"/>
    </source>
</evidence>
<dbReference type="GO" id="GO:0001819">
    <property type="term" value="P:positive regulation of cytokine production"/>
    <property type="evidence" value="ECO:0007669"/>
    <property type="project" value="Ensembl"/>
</dbReference>
<comment type="pathway">
    <text evidence="1">Phospholipid metabolism; CDP-diacylglycerol biosynthesis; CDP-diacylglycerol from sn-glycerol 3-phosphate: step 2/3.</text>
</comment>
<proteinExistence type="predicted"/>
<evidence type="ECO:0000256" key="1">
    <source>
        <dbReference type="ARBA" id="ARBA00004728"/>
    </source>
</evidence>
<dbReference type="VGNC" id="VGNC:56860">
    <property type="gene designation" value="AGPAT2"/>
</dbReference>
<dbReference type="SUPFAM" id="SSF69593">
    <property type="entry name" value="Glycerol-3-phosphate (1)-acyltransferase"/>
    <property type="match status" value="1"/>
</dbReference>
<keyword evidence="6" id="KW-0472">Membrane</keyword>
<dbReference type="GO" id="GO:0006654">
    <property type="term" value="P:phosphatidic acid biosynthetic process"/>
    <property type="evidence" value="ECO:0000318"/>
    <property type="project" value="GO_Central"/>
</dbReference>
<dbReference type="Bgee" id="ENSECAG00000010932">
    <property type="expression patterns" value="Expressed in articular cartilage of joint and 23 other cell types or tissues"/>
</dbReference>
<evidence type="ECO:0000313" key="11">
    <source>
        <dbReference type="VGNC" id="VGNC:56860"/>
    </source>
</evidence>
<evidence type="ECO:0000256" key="3">
    <source>
        <dbReference type="ARBA" id="ARBA00022679"/>
    </source>
</evidence>
<evidence type="ECO:0000259" key="8">
    <source>
        <dbReference type="SMART" id="SM00563"/>
    </source>
</evidence>
<dbReference type="PANTHER" id="PTHR10434">
    <property type="entry name" value="1-ACYL-SN-GLYCEROL-3-PHOSPHATE ACYLTRANSFERASE"/>
    <property type="match status" value="1"/>
</dbReference>
<feature type="transmembrane region" description="Helical" evidence="6">
    <location>
        <begin position="123"/>
        <end position="141"/>
    </location>
</feature>
<dbReference type="PaxDb" id="9796-ENSECAP00000008883"/>
<feature type="chain" id="PRO_5040175846" description="1-acylglycerol-3-phosphate O-acyltransferase" evidence="7">
    <location>
        <begin position="24"/>
        <end position="290"/>
    </location>
</feature>
<dbReference type="Ensembl" id="ENSECAT00000011371.4">
    <property type="protein sequence ID" value="ENSECAP00000008883.4"/>
    <property type="gene ID" value="ENSECAG00000010932.4"/>
</dbReference>
<dbReference type="EC" id="2.3.1.51" evidence="2"/>
<dbReference type="Pfam" id="PF01553">
    <property type="entry name" value="Acyltransferase"/>
    <property type="match status" value="1"/>
</dbReference>
<dbReference type="STRING" id="9796.ENSECAP00000008883"/>
<dbReference type="GO" id="GO:0019432">
    <property type="term" value="P:triglyceride biosynthetic process"/>
    <property type="evidence" value="ECO:0007669"/>
    <property type="project" value="Ensembl"/>
</dbReference>
<evidence type="ECO:0000313" key="10">
    <source>
        <dbReference type="Proteomes" id="UP000002281"/>
    </source>
</evidence>
<dbReference type="PANTHER" id="PTHR10434:SF2">
    <property type="entry name" value="1-ACYL-SN-GLYCEROL-3-PHOSPHATE ACYLTRANSFERASE BETA"/>
    <property type="match status" value="1"/>
</dbReference>